<evidence type="ECO:0000313" key="1">
    <source>
        <dbReference type="EMBL" id="MDJ1502035.1"/>
    </source>
</evidence>
<dbReference type="AlphaFoldDB" id="A0AAE3UEB4"/>
<dbReference type="Proteomes" id="UP001232063">
    <property type="component" value="Unassembled WGS sequence"/>
</dbReference>
<dbReference type="EMBL" id="JASJOU010000004">
    <property type="protein sequence ID" value="MDJ1502035.1"/>
    <property type="molecule type" value="Genomic_DNA"/>
</dbReference>
<proteinExistence type="predicted"/>
<gene>
    <name evidence="1" type="ORF">QNI22_15315</name>
</gene>
<name>A0AAE3UEB4_9BACT</name>
<sequence length="198" mass="23366">MYSQQNWTPTEVATFVLELRRVINWTQRLAANFDPTHESYGRVFRQTNPEIGGTKLYTFEENGGYRCDTDKYYPDHLREMLQLAKNARPHYATEDLKELLKQGRVLSFEACNTTCDGAAEHESKTFFDLGDTPPIDTWFFLKEKYLHADRLCEQALFCWIPRAFESVVQAGIDVEVYESYRWLDENDPYMYYTIQSVY</sequence>
<reference evidence="1" key="1">
    <citation type="submission" date="2023-05" db="EMBL/GenBank/DDBJ databases">
        <authorList>
            <person name="Zhang X."/>
        </authorList>
    </citation>
    <scope>NUCLEOTIDE SEQUENCE</scope>
    <source>
        <strain evidence="1">BD1B2-1</strain>
    </source>
</reference>
<accession>A0AAE3UEB4</accession>
<evidence type="ECO:0000313" key="2">
    <source>
        <dbReference type="Proteomes" id="UP001232063"/>
    </source>
</evidence>
<comment type="caution">
    <text evidence="1">The sequence shown here is derived from an EMBL/GenBank/DDBJ whole genome shotgun (WGS) entry which is preliminary data.</text>
</comment>
<dbReference type="RefSeq" id="WP_314511835.1">
    <property type="nucleotide sequence ID" value="NZ_JASJOU010000004.1"/>
</dbReference>
<keyword evidence="2" id="KW-1185">Reference proteome</keyword>
<protein>
    <submittedName>
        <fullName evidence="1">Uncharacterized protein</fullName>
    </submittedName>
</protein>
<organism evidence="1 2">
    <name type="scientific">Xanthocytophaga agilis</name>
    <dbReference type="NCBI Taxonomy" id="3048010"/>
    <lineage>
        <taxon>Bacteria</taxon>
        <taxon>Pseudomonadati</taxon>
        <taxon>Bacteroidota</taxon>
        <taxon>Cytophagia</taxon>
        <taxon>Cytophagales</taxon>
        <taxon>Rhodocytophagaceae</taxon>
        <taxon>Xanthocytophaga</taxon>
    </lineage>
</organism>